<evidence type="ECO:0000313" key="3">
    <source>
        <dbReference type="Proteomes" id="UP000185003"/>
    </source>
</evidence>
<dbReference type="EMBL" id="FSRA01000002">
    <property type="protein sequence ID" value="SIO38774.1"/>
    <property type="molecule type" value="Genomic_DNA"/>
</dbReference>
<name>A0A1N6J366_9BACT</name>
<feature type="chain" id="PRO_5013269484" evidence="1">
    <location>
        <begin position="20"/>
        <end position="417"/>
    </location>
</feature>
<organism evidence="2 3">
    <name type="scientific">Chitinophaga niabensis</name>
    <dbReference type="NCBI Taxonomy" id="536979"/>
    <lineage>
        <taxon>Bacteria</taxon>
        <taxon>Pseudomonadati</taxon>
        <taxon>Bacteroidota</taxon>
        <taxon>Chitinophagia</taxon>
        <taxon>Chitinophagales</taxon>
        <taxon>Chitinophagaceae</taxon>
        <taxon>Chitinophaga</taxon>
    </lineage>
</organism>
<dbReference type="GO" id="GO:0016787">
    <property type="term" value="F:hydrolase activity"/>
    <property type="evidence" value="ECO:0007669"/>
    <property type="project" value="UniProtKB-ARBA"/>
</dbReference>
<evidence type="ECO:0000313" key="2">
    <source>
        <dbReference type="EMBL" id="SIO38774.1"/>
    </source>
</evidence>
<protein>
    <submittedName>
        <fullName evidence="2">Type I phosphodiesterase / nucleotide pyrophosphatase</fullName>
    </submittedName>
</protein>
<proteinExistence type="predicted"/>
<sequence length="417" mass="47121">MKKWFAALLFLTASAGVSAQARKAVFIIVDGISADVIEALNTPNLQRIAKDGKYMRAFVGGEKGGYSQTPTISAVGYNSVLTGTWVNKHNVWDNDIAAPNYNYQNIFRIFKEKYPQRKTAIFSSWLDNRTKLVAEGMPEAGNITLDYKFDGYELDTVKFPHDKGRDFMERIDAHVADEAANCIRKNAPDLSWVYLEYTDDMGHMYGDSPQFTRGIQKMDEKVGKIYDAIQYRQKQFKENWLIIITTDHGRDEKTGKHHGGQSVRQRSSWILTNQPQVNNYAKYYYPGVVDIMPTVARFLQLPLPLAVGRESDGISLIGKVSVANPTVLKIQDKLDVTWKALDEQGTVKVWLASTNNYKTGGEDTYKLIGEVPVGKERISIPVGDVPSDIYKVVLEGKENTINRWWVEEKKNEAASKK</sequence>
<dbReference type="InterPro" id="IPR017850">
    <property type="entry name" value="Alkaline_phosphatase_core_sf"/>
</dbReference>
<dbReference type="PANTHER" id="PTHR10151:SF120">
    <property type="entry name" value="BIS(5'-ADENOSYL)-TRIPHOSPHATASE"/>
    <property type="match status" value="1"/>
</dbReference>
<dbReference type="SUPFAM" id="SSF53649">
    <property type="entry name" value="Alkaline phosphatase-like"/>
    <property type="match status" value="1"/>
</dbReference>
<dbReference type="RefSeq" id="WP_074240814.1">
    <property type="nucleotide sequence ID" value="NZ_FSRA01000002.1"/>
</dbReference>
<feature type="signal peptide" evidence="1">
    <location>
        <begin position="1"/>
        <end position="19"/>
    </location>
</feature>
<dbReference type="STRING" id="536979.SAMN04488055_3593"/>
<dbReference type="OrthoDB" id="279982at2"/>
<gene>
    <name evidence="2" type="ORF">SAMN04488055_3593</name>
</gene>
<dbReference type="AlphaFoldDB" id="A0A1N6J366"/>
<dbReference type="Proteomes" id="UP000185003">
    <property type="component" value="Unassembled WGS sequence"/>
</dbReference>
<evidence type="ECO:0000256" key="1">
    <source>
        <dbReference type="SAM" id="SignalP"/>
    </source>
</evidence>
<keyword evidence="3" id="KW-1185">Reference proteome</keyword>
<dbReference type="PANTHER" id="PTHR10151">
    <property type="entry name" value="ECTONUCLEOTIDE PYROPHOSPHATASE/PHOSPHODIESTERASE"/>
    <property type="match status" value="1"/>
</dbReference>
<reference evidence="2 3" key="1">
    <citation type="submission" date="2016-11" db="EMBL/GenBank/DDBJ databases">
        <authorList>
            <person name="Jaros S."/>
            <person name="Januszkiewicz K."/>
            <person name="Wedrychowicz H."/>
        </authorList>
    </citation>
    <scope>NUCLEOTIDE SEQUENCE [LARGE SCALE GENOMIC DNA]</scope>
    <source>
        <strain evidence="2 3">DSM 24787</strain>
    </source>
</reference>
<accession>A0A1N6J366</accession>
<dbReference type="Pfam" id="PF01663">
    <property type="entry name" value="Phosphodiest"/>
    <property type="match status" value="1"/>
</dbReference>
<dbReference type="Gene3D" id="3.40.720.10">
    <property type="entry name" value="Alkaline Phosphatase, subunit A"/>
    <property type="match status" value="1"/>
</dbReference>
<keyword evidence="1" id="KW-0732">Signal</keyword>
<dbReference type="InterPro" id="IPR002591">
    <property type="entry name" value="Phosphodiest/P_Trfase"/>
</dbReference>